<proteinExistence type="inferred from homology"/>
<dbReference type="InterPro" id="IPR050250">
    <property type="entry name" value="Macrolide_Exporter_MacB"/>
</dbReference>
<evidence type="ECO:0000256" key="4">
    <source>
        <dbReference type="ARBA" id="ARBA00022989"/>
    </source>
</evidence>
<comment type="caution">
    <text evidence="9">The sequence shown here is derived from an EMBL/GenBank/DDBJ whole genome shotgun (WGS) entry which is preliminary data.</text>
</comment>
<feature type="transmembrane region" description="Helical" evidence="7">
    <location>
        <begin position="465"/>
        <end position="485"/>
    </location>
</feature>
<keyword evidence="3 7" id="KW-0812">Transmembrane</keyword>
<dbReference type="Proteomes" id="UP001501237">
    <property type="component" value="Unassembled WGS sequence"/>
</dbReference>
<feature type="domain" description="ABC3 transporter permease C-terminal" evidence="8">
    <location>
        <begin position="245"/>
        <end position="366"/>
    </location>
</feature>
<dbReference type="PROSITE" id="PS51257">
    <property type="entry name" value="PROKAR_LIPOPROTEIN"/>
    <property type="match status" value="1"/>
</dbReference>
<feature type="transmembrane region" description="Helical" evidence="7">
    <location>
        <begin position="763"/>
        <end position="783"/>
    </location>
</feature>
<dbReference type="InterPro" id="IPR003838">
    <property type="entry name" value="ABC3_permease_C"/>
</dbReference>
<dbReference type="RefSeq" id="WP_344835157.1">
    <property type="nucleotide sequence ID" value="NZ_BAAAUV010000020.1"/>
</dbReference>
<feature type="domain" description="ABC3 transporter permease C-terminal" evidence="8">
    <location>
        <begin position="680"/>
        <end position="792"/>
    </location>
</feature>
<sequence>MNGLARASIRFRPVAFAGTFVALALSAAIVMACGVLLESGVRATVPAGRYERIPLVAAADQALTYRVSDEDTERIPLPGRARLDAALVPRIAAMKGVASAVGDIAVPVRDGGTTAEGRGWGMAALDGTAASLTGRPPGPGEVVLTGHAEGTEVRLVFGDTTRTFRVAGNAPGVWFADAEAAVLSGVPASVDAIAVTLSPGADVAAIAKDIEKTKGVRAYTGSERGELVEPRLAGAKEVLTGLGGSFGGVATLVAIFTAAGTIALAVAQRAREFALLRAIGATPRQVRRAVLAEGLLVAPAAALAGALPGLLLARWWFGALRERGAIPEGVRLAVSPWPLLAAAGLCLLTALLAGPLAARRAARIEPGRALAEASVERTRPGIVRTALGIGAVAGGAAMAGLAARESGEDAANLALGVVLLFMLATALLGPVIARLCAALFGLPLRGAGAPAELAAANARTNARRLASAMTPIILAMAFSSTLVFLQTSMSHATSGQVRDGITADRIVRGDLPADAVGRVRELAGVRQAVGVLSTSVLVRAYGTPQTASAQAIEGPVGAVQDLGVRAGRLEDLAPGTVAVDASLADGAKAGLGDRLRMWLPDGTETRPRIVALYGRGLGIAQITLPRADVAGHGVPGFDSMILVKGDSPDLASFGAVASRAGYAEQYDVDLAVNAWANNTMAAVLGGFAAITALNTLVMTALDRRGEFGSMRLIGSTRRQVLHMLGWESLLVTGGAVLLGSAIAAATLIPMIKGLTGEAPYVPPLLYGTFAAATVLFGWIATVLPARAALKIN</sequence>
<comment type="similarity">
    <text evidence="6">Belongs to the ABC-4 integral membrane protein family.</text>
</comment>
<protein>
    <submittedName>
        <fullName evidence="9">ABC transporter permease</fullName>
    </submittedName>
</protein>
<gene>
    <name evidence="9" type="ORF">GCM10010468_60450</name>
</gene>
<evidence type="ECO:0000256" key="1">
    <source>
        <dbReference type="ARBA" id="ARBA00004651"/>
    </source>
</evidence>
<accession>A0ABP6QIC8</accession>
<evidence type="ECO:0000259" key="8">
    <source>
        <dbReference type="Pfam" id="PF02687"/>
    </source>
</evidence>
<dbReference type="EMBL" id="BAAAUV010000020">
    <property type="protein sequence ID" value="GAA3230157.1"/>
    <property type="molecule type" value="Genomic_DNA"/>
</dbReference>
<comment type="subcellular location">
    <subcellularLocation>
        <location evidence="1">Cell membrane</location>
        <topology evidence="1">Multi-pass membrane protein</topology>
    </subcellularLocation>
</comment>
<evidence type="ECO:0000256" key="2">
    <source>
        <dbReference type="ARBA" id="ARBA00022475"/>
    </source>
</evidence>
<evidence type="ECO:0000256" key="5">
    <source>
        <dbReference type="ARBA" id="ARBA00023136"/>
    </source>
</evidence>
<feature type="transmembrane region" description="Helical" evidence="7">
    <location>
        <begin position="728"/>
        <end position="751"/>
    </location>
</feature>
<dbReference type="PANTHER" id="PTHR30572">
    <property type="entry name" value="MEMBRANE COMPONENT OF TRANSPORTER-RELATED"/>
    <property type="match status" value="1"/>
</dbReference>
<dbReference type="PANTHER" id="PTHR30572:SF4">
    <property type="entry name" value="ABC TRANSPORTER PERMEASE YTRF"/>
    <property type="match status" value="1"/>
</dbReference>
<reference evidence="10" key="1">
    <citation type="journal article" date="2019" name="Int. J. Syst. Evol. Microbiol.">
        <title>The Global Catalogue of Microorganisms (GCM) 10K type strain sequencing project: providing services to taxonomists for standard genome sequencing and annotation.</title>
        <authorList>
            <consortium name="The Broad Institute Genomics Platform"/>
            <consortium name="The Broad Institute Genome Sequencing Center for Infectious Disease"/>
            <person name="Wu L."/>
            <person name="Ma J."/>
        </authorList>
    </citation>
    <scope>NUCLEOTIDE SEQUENCE [LARGE SCALE GENOMIC DNA]</scope>
    <source>
        <strain evidence="10">JCM 9377</strain>
    </source>
</reference>
<organism evidence="9 10">
    <name type="scientific">Actinocorallia longicatena</name>
    <dbReference type="NCBI Taxonomy" id="111803"/>
    <lineage>
        <taxon>Bacteria</taxon>
        <taxon>Bacillati</taxon>
        <taxon>Actinomycetota</taxon>
        <taxon>Actinomycetes</taxon>
        <taxon>Streptosporangiales</taxon>
        <taxon>Thermomonosporaceae</taxon>
        <taxon>Actinocorallia</taxon>
    </lineage>
</organism>
<name>A0ABP6QIC8_9ACTN</name>
<feature type="transmembrane region" description="Helical" evidence="7">
    <location>
        <begin position="246"/>
        <end position="267"/>
    </location>
</feature>
<feature type="transmembrane region" description="Helical" evidence="7">
    <location>
        <begin position="382"/>
        <end position="403"/>
    </location>
</feature>
<keyword evidence="10" id="KW-1185">Reference proteome</keyword>
<feature type="transmembrane region" description="Helical" evidence="7">
    <location>
        <begin position="415"/>
        <end position="444"/>
    </location>
</feature>
<evidence type="ECO:0000313" key="9">
    <source>
        <dbReference type="EMBL" id="GAA3230157.1"/>
    </source>
</evidence>
<evidence type="ECO:0000256" key="6">
    <source>
        <dbReference type="ARBA" id="ARBA00038076"/>
    </source>
</evidence>
<evidence type="ECO:0000313" key="10">
    <source>
        <dbReference type="Proteomes" id="UP001501237"/>
    </source>
</evidence>
<evidence type="ECO:0000256" key="3">
    <source>
        <dbReference type="ARBA" id="ARBA00022692"/>
    </source>
</evidence>
<feature type="transmembrane region" description="Helical" evidence="7">
    <location>
        <begin position="294"/>
        <end position="317"/>
    </location>
</feature>
<evidence type="ECO:0000256" key="7">
    <source>
        <dbReference type="SAM" id="Phobius"/>
    </source>
</evidence>
<keyword evidence="2" id="KW-1003">Cell membrane</keyword>
<feature type="transmembrane region" description="Helical" evidence="7">
    <location>
        <begin position="680"/>
        <end position="701"/>
    </location>
</feature>
<keyword evidence="4 7" id="KW-1133">Transmembrane helix</keyword>
<keyword evidence="5 7" id="KW-0472">Membrane</keyword>
<feature type="transmembrane region" description="Helical" evidence="7">
    <location>
        <begin position="337"/>
        <end position="358"/>
    </location>
</feature>
<dbReference type="Pfam" id="PF02687">
    <property type="entry name" value="FtsX"/>
    <property type="match status" value="2"/>
</dbReference>